<comment type="pathway">
    <text evidence="2">Protein modification; protein glycosylation.</text>
</comment>
<keyword evidence="5" id="KW-0256">Endoplasmic reticulum</keyword>
<evidence type="ECO:0000256" key="6">
    <source>
        <dbReference type="ARBA" id="ARBA00022989"/>
    </source>
</evidence>
<feature type="transmembrane region" description="Helical" evidence="9">
    <location>
        <begin position="387"/>
        <end position="410"/>
    </location>
</feature>
<feature type="transmembrane region" description="Helical" evidence="9">
    <location>
        <begin position="118"/>
        <end position="140"/>
    </location>
</feature>
<accession>A0A7R9FLE7</accession>
<comment type="function">
    <text evidence="8 9">Intramembrane glycolipid transporter that operates in the biosynthetic pathway of dolichol-linked oligosaccharides, the glycan precursors employed in protein asparagine (N)-glycosylation. The sequential addition of sugars to dolichol pyrophosphate produces dolichol-linked oligosaccharides containing fourteen sugars, including two GlcNAcs, nine mannoses and three glucoses. Once assembled, the oligosaccharide is transferred from the lipid to nascent proteins by oligosaccharyltransferases. The assembly of dolichol-linked oligosaccharides begins on the cytosolic side of the endoplasmic reticulum membrane and finishes in its lumen. RFT1 could mediate the translocation of the cytosolically oriented intermediate DolPP-GlcNAc2Man5, produced by ALG11, into the ER lumen where dolichol-linked oligosaccharides assembly continues. However, the intramembrane lipid transporter activity could not be confirmed in vitro.</text>
</comment>
<keyword evidence="7 9" id="KW-0472">Membrane</keyword>
<dbReference type="InterPro" id="IPR007594">
    <property type="entry name" value="RFT1"/>
</dbReference>
<evidence type="ECO:0000256" key="5">
    <source>
        <dbReference type="ARBA" id="ARBA00022824"/>
    </source>
</evidence>
<dbReference type="PANTHER" id="PTHR13117:SF5">
    <property type="entry name" value="PROTEIN RFT1 HOMOLOG"/>
    <property type="match status" value="1"/>
</dbReference>
<reference evidence="10" key="1">
    <citation type="submission" date="2020-11" db="EMBL/GenBank/DDBJ databases">
        <authorList>
            <person name="Tran Van P."/>
        </authorList>
    </citation>
    <scope>NUCLEOTIDE SEQUENCE</scope>
</reference>
<evidence type="ECO:0000256" key="9">
    <source>
        <dbReference type="RuleBase" id="RU365067"/>
    </source>
</evidence>
<feature type="transmembrane region" description="Helical" evidence="9">
    <location>
        <begin position="178"/>
        <end position="204"/>
    </location>
</feature>
<keyword evidence="6 9" id="KW-1133">Transmembrane helix</keyword>
<evidence type="ECO:0000256" key="7">
    <source>
        <dbReference type="ARBA" id="ARBA00023136"/>
    </source>
</evidence>
<proteinExistence type="inferred from homology"/>
<feature type="transmembrane region" description="Helical" evidence="9">
    <location>
        <begin position="480"/>
        <end position="499"/>
    </location>
</feature>
<feature type="transmembrane region" description="Helical" evidence="9">
    <location>
        <begin position="12"/>
        <end position="36"/>
    </location>
</feature>
<gene>
    <name evidence="10" type="ORF">TTEB3V08_LOCUS3624</name>
</gene>
<feature type="transmembrane region" description="Helical" evidence="9">
    <location>
        <begin position="348"/>
        <end position="375"/>
    </location>
</feature>
<evidence type="ECO:0000256" key="1">
    <source>
        <dbReference type="ARBA" id="ARBA00004477"/>
    </source>
</evidence>
<protein>
    <recommendedName>
        <fullName evidence="9">Protein RFT1 homolog</fullName>
    </recommendedName>
</protein>
<name>A0A7R9FLE7_9NEOP</name>
<dbReference type="GO" id="GO:0034203">
    <property type="term" value="P:glycolipid translocation"/>
    <property type="evidence" value="ECO:0007669"/>
    <property type="project" value="TreeGrafter"/>
</dbReference>
<sequence>MAKNFLKSSLENASFNIIFQILFRCVTFVLNAFVLRHVSQDVVGVMNVRLLLLESTILYLSREAFRRACLSKTTDHNWAQVINLLWLTLPLCQVFSLVFGYIWLYVLTPPSEDITQHYTLGVWSICISCIVEMCCEPVYLVSQAFLFVRLKVVLDTIQIVVRTFIFTPLIVYQPQSAVLAFSAAQVISACVYVIGYYVYFYVYIKRRNEKISLRKKDDDVPRTGKEEMEDDFPFESLTDFLPARIENQPPVNYRLANLTWSFFKQGVLKQVLTEGERYIMTLFSVLTFSEQGIYDVVNNLGSLAARFLFRPIEDAAYFYFSQMVRRDSPIQEQNQKHMSESSNVLCQLLRCITSLGLVILVFGQSYSTLLLFLYGGRGLISGPGPTLMRAHCLSVLLLAVNGVTECYSFATMSTRQLDRYNYMMALLSILFLIVSWGLTTLLGGVGFILANCCNMAARIAHSVQFIKEKYHDTTYQPLKGLLPGSYFLGMLVFTGTLTKISEMYLFDFHKLLHLCIGAVSFALVLLAWGYEERDLVRLGVDRWRRRRSSGAKQS</sequence>
<feature type="transmembrane region" description="Helical" evidence="9">
    <location>
        <begin position="81"/>
        <end position="106"/>
    </location>
</feature>
<dbReference type="EMBL" id="OE000953">
    <property type="protein sequence ID" value="CAD7455557.1"/>
    <property type="molecule type" value="Genomic_DNA"/>
</dbReference>
<dbReference type="GO" id="GO:0005789">
    <property type="term" value="C:endoplasmic reticulum membrane"/>
    <property type="evidence" value="ECO:0007669"/>
    <property type="project" value="UniProtKB-SubCell"/>
</dbReference>
<dbReference type="AlphaFoldDB" id="A0A7R9FLE7"/>
<evidence type="ECO:0000256" key="3">
    <source>
        <dbReference type="ARBA" id="ARBA00010288"/>
    </source>
</evidence>
<feature type="transmembrane region" description="Helical" evidence="9">
    <location>
        <begin position="422"/>
        <end position="449"/>
    </location>
</feature>
<feature type="transmembrane region" description="Helical" evidence="9">
    <location>
        <begin position="152"/>
        <end position="172"/>
    </location>
</feature>
<feature type="transmembrane region" description="Helical" evidence="9">
    <location>
        <begin position="42"/>
        <end position="60"/>
    </location>
</feature>
<dbReference type="GO" id="GO:0006488">
    <property type="term" value="P:dolichol-linked oligosaccharide biosynthetic process"/>
    <property type="evidence" value="ECO:0007669"/>
    <property type="project" value="InterPro"/>
</dbReference>
<evidence type="ECO:0000256" key="2">
    <source>
        <dbReference type="ARBA" id="ARBA00004922"/>
    </source>
</evidence>
<organism evidence="10">
    <name type="scientific">Timema tahoe</name>
    <dbReference type="NCBI Taxonomy" id="61484"/>
    <lineage>
        <taxon>Eukaryota</taxon>
        <taxon>Metazoa</taxon>
        <taxon>Ecdysozoa</taxon>
        <taxon>Arthropoda</taxon>
        <taxon>Hexapoda</taxon>
        <taxon>Insecta</taxon>
        <taxon>Pterygota</taxon>
        <taxon>Neoptera</taxon>
        <taxon>Polyneoptera</taxon>
        <taxon>Phasmatodea</taxon>
        <taxon>Timematodea</taxon>
        <taxon>Timematoidea</taxon>
        <taxon>Timematidae</taxon>
        <taxon>Timema</taxon>
    </lineage>
</organism>
<comment type="subcellular location">
    <subcellularLocation>
        <location evidence="1 9">Endoplasmic reticulum membrane</location>
        <topology evidence="1 9">Multi-pass membrane protein</topology>
    </subcellularLocation>
</comment>
<evidence type="ECO:0000313" key="10">
    <source>
        <dbReference type="EMBL" id="CAD7455557.1"/>
    </source>
</evidence>
<feature type="transmembrane region" description="Helical" evidence="9">
    <location>
        <begin position="511"/>
        <end position="530"/>
    </location>
</feature>
<dbReference type="PANTHER" id="PTHR13117">
    <property type="entry name" value="ENDOPLASMIC RETICULUM MULTISPAN TRANSMEMBRANE PROTEIN-RELATED"/>
    <property type="match status" value="1"/>
</dbReference>
<evidence type="ECO:0000256" key="4">
    <source>
        <dbReference type="ARBA" id="ARBA00022692"/>
    </source>
</evidence>
<comment type="similarity">
    <text evidence="3 9">Belongs to the RFT1 family.</text>
</comment>
<keyword evidence="4 9" id="KW-0812">Transmembrane</keyword>
<evidence type="ECO:0000256" key="8">
    <source>
        <dbReference type="ARBA" id="ARBA00045912"/>
    </source>
</evidence>
<dbReference type="Pfam" id="PF04506">
    <property type="entry name" value="Rft-1"/>
    <property type="match status" value="1"/>
</dbReference>